<evidence type="ECO:0000313" key="4">
    <source>
        <dbReference type="Proteomes" id="UP000663452"/>
    </source>
</evidence>
<dbReference type="Pfam" id="PF06725">
    <property type="entry name" value="3D"/>
    <property type="match status" value="1"/>
</dbReference>
<feature type="domain" description="3D" evidence="2">
    <location>
        <begin position="118"/>
        <end position="178"/>
    </location>
</feature>
<name>A0ABX7L6B2_9BACL</name>
<gene>
    <name evidence="3" type="ORF">JRJ22_19555</name>
</gene>
<dbReference type="InterPro" id="IPR036908">
    <property type="entry name" value="RlpA-like_sf"/>
</dbReference>
<dbReference type="InterPro" id="IPR051933">
    <property type="entry name" value="Resuscitation_pf_RpfB"/>
</dbReference>
<keyword evidence="1" id="KW-0732">Signal</keyword>
<evidence type="ECO:0000259" key="2">
    <source>
        <dbReference type="Pfam" id="PF06725"/>
    </source>
</evidence>
<proteinExistence type="predicted"/>
<reference evidence="3 4" key="1">
    <citation type="submission" date="2021-02" db="EMBL/GenBank/DDBJ databases">
        <title>Paenibacillus tianjinensis sp. nov.</title>
        <authorList>
            <person name="Liu H."/>
        </authorList>
    </citation>
    <scope>NUCLEOTIDE SEQUENCE [LARGE SCALE GENOMIC DNA]</scope>
    <source>
        <strain evidence="3 4">TB2019</strain>
    </source>
</reference>
<accession>A0ABX7L6B2</accession>
<dbReference type="Proteomes" id="UP000663452">
    <property type="component" value="Chromosome"/>
</dbReference>
<dbReference type="RefSeq" id="WP_206101095.1">
    <property type="nucleotide sequence ID" value="NZ_CP070969.1"/>
</dbReference>
<dbReference type="InterPro" id="IPR059180">
    <property type="entry name" value="3D_YorM"/>
</dbReference>
<organism evidence="3 4">
    <name type="scientific">Paenibacillus tianjinensis</name>
    <dbReference type="NCBI Taxonomy" id="2810347"/>
    <lineage>
        <taxon>Bacteria</taxon>
        <taxon>Bacillati</taxon>
        <taxon>Bacillota</taxon>
        <taxon>Bacilli</taxon>
        <taxon>Bacillales</taxon>
        <taxon>Paenibacillaceae</taxon>
        <taxon>Paenibacillus</taxon>
    </lineage>
</organism>
<dbReference type="EMBL" id="CP070969">
    <property type="protein sequence ID" value="QSF43462.1"/>
    <property type="molecule type" value="Genomic_DNA"/>
</dbReference>
<dbReference type="PANTHER" id="PTHR39160:SF4">
    <property type="entry name" value="RESUSCITATION-PROMOTING FACTOR RPFB"/>
    <property type="match status" value="1"/>
</dbReference>
<dbReference type="PANTHER" id="PTHR39160">
    <property type="entry name" value="CELL WALL-BINDING PROTEIN YOCH"/>
    <property type="match status" value="1"/>
</dbReference>
<protein>
    <submittedName>
        <fullName evidence="3">3D domain-containing protein</fullName>
    </submittedName>
</protein>
<evidence type="ECO:0000313" key="3">
    <source>
        <dbReference type="EMBL" id="QSF43462.1"/>
    </source>
</evidence>
<dbReference type="Gene3D" id="2.40.40.10">
    <property type="entry name" value="RlpA-like domain"/>
    <property type="match status" value="1"/>
</dbReference>
<dbReference type="CDD" id="cd14667">
    <property type="entry name" value="3D_containing_proteins"/>
    <property type="match status" value="1"/>
</dbReference>
<dbReference type="InterPro" id="IPR010611">
    <property type="entry name" value="3D_dom"/>
</dbReference>
<evidence type="ECO:0000256" key="1">
    <source>
        <dbReference type="ARBA" id="ARBA00022729"/>
    </source>
</evidence>
<keyword evidence="4" id="KW-1185">Reference proteome</keyword>
<dbReference type="SUPFAM" id="SSF50685">
    <property type="entry name" value="Barwin-like endoglucanases"/>
    <property type="match status" value="1"/>
</dbReference>
<sequence length="186" mass="21259">MMLQEAILSLYLFSHPVLTFEPIQNVNLIEEMKKTNDTYKIAEAVRNDERQEAKYHIMQVASTNKKEEVKAIESKKEESEWLKFEISAYTNGKESTNKVKGDKDYGRTASGRMTKEGRTVSADVSLFPFGTVLYIDGVGERVVEDTGSAIIGYKLDLFIEDLKEARQFGRKYDVKVKVIKMGEKKK</sequence>